<gene>
    <name evidence="2" type="ORF">HPP92_010235</name>
</gene>
<evidence type="ECO:0000313" key="2">
    <source>
        <dbReference type="EMBL" id="KAG0482151.1"/>
    </source>
</evidence>
<evidence type="ECO:0000313" key="3">
    <source>
        <dbReference type="Proteomes" id="UP000639772"/>
    </source>
</evidence>
<reference evidence="2 3" key="1">
    <citation type="journal article" date="2020" name="Nat. Food">
        <title>A phased Vanilla planifolia genome enables genetic improvement of flavour and production.</title>
        <authorList>
            <person name="Hasing T."/>
            <person name="Tang H."/>
            <person name="Brym M."/>
            <person name="Khazi F."/>
            <person name="Huang T."/>
            <person name="Chambers A.H."/>
        </authorList>
    </citation>
    <scope>NUCLEOTIDE SEQUENCE [LARGE SCALE GENOMIC DNA]</scope>
    <source>
        <tissue evidence="2">Leaf</tissue>
    </source>
</reference>
<organism evidence="2 3">
    <name type="scientific">Vanilla planifolia</name>
    <name type="common">Vanilla</name>
    <dbReference type="NCBI Taxonomy" id="51239"/>
    <lineage>
        <taxon>Eukaryota</taxon>
        <taxon>Viridiplantae</taxon>
        <taxon>Streptophyta</taxon>
        <taxon>Embryophyta</taxon>
        <taxon>Tracheophyta</taxon>
        <taxon>Spermatophyta</taxon>
        <taxon>Magnoliopsida</taxon>
        <taxon>Liliopsida</taxon>
        <taxon>Asparagales</taxon>
        <taxon>Orchidaceae</taxon>
        <taxon>Vanilloideae</taxon>
        <taxon>Vanilleae</taxon>
        <taxon>Vanilla</taxon>
    </lineage>
</organism>
<dbReference type="Proteomes" id="UP000639772">
    <property type="component" value="Unassembled WGS sequence"/>
</dbReference>
<evidence type="ECO:0000256" key="1">
    <source>
        <dbReference type="SAM" id="MobiDB-lite"/>
    </source>
</evidence>
<name>A0A835QYI8_VANPL</name>
<proteinExistence type="predicted"/>
<dbReference type="EMBL" id="JADCNM010000005">
    <property type="protein sequence ID" value="KAG0482151.1"/>
    <property type="molecule type" value="Genomic_DNA"/>
</dbReference>
<dbReference type="AlphaFoldDB" id="A0A835QYI8"/>
<dbReference type="PANTHER" id="PTHR33181:SF4">
    <property type="entry name" value="OVULE PROTEIN"/>
    <property type="match status" value="1"/>
</dbReference>
<protein>
    <submittedName>
        <fullName evidence="2">Uncharacterized protein</fullName>
    </submittedName>
</protein>
<dbReference type="PANTHER" id="PTHR33181">
    <property type="entry name" value="OS01G0778500 PROTEIN"/>
    <property type="match status" value="1"/>
</dbReference>
<comment type="caution">
    <text evidence="2">The sequence shown here is derived from an EMBL/GenBank/DDBJ whole genome shotgun (WGS) entry which is preliminary data.</text>
</comment>
<dbReference type="OrthoDB" id="689242at2759"/>
<feature type="region of interest" description="Disordered" evidence="1">
    <location>
        <begin position="68"/>
        <end position="87"/>
    </location>
</feature>
<feature type="compositionally biased region" description="Pro residues" evidence="1">
    <location>
        <begin position="73"/>
        <end position="83"/>
    </location>
</feature>
<sequence>MKWWWKRMVRRPQVLAPVREKIANEGDGISKLHEDIQTCEYEDILVMWEMLRKITVRKDFVVLSLSFTNRTSPPDPPTPPKHPPSSRNWWSFVFEMPVTLWARRVGRVI</sequence>
<accession>A0A835QYI8</accession>